<dbReference type="Pfam" id="PF01425">
    <property type="entry name" value="Amidase"/>
    <property type="match status" value="1"/>
</dbReference>
<evidence type="ECO:0000313" key="3">
    <source>
        <dbReference type="Proteomes" id="UP000030403"/>
    </source>
</evidence>
<dbReference type="NCBIfam" id="NF005300">
    <property type="entry name" value="PRK06828.1"/>
    <property type="match status" value="1"/>
</dbReference>
<dbReference type="Gene3D" id="3.90.1300.10">
    <property type="entry name" value="Amidase signature (AS) domain"/>
    <property type="match status" value="1"/>
</dbReference>
<dbReference type="Proteomes" id="UP000030403">
    <property type="component" value="Unassembled WGS sequence"/>
</dbReference>
<dbReference type="SUPFAM" id="SSF75304">
    <property type="entry name" value="Amidase signature (AS) enzymes"/>
    <property type="match status" value="1"/>
</dbReference>
<dbReference type="AlphaFoldDB" id="A0A0A5FVS2"/>
<dbReference type="OrthoDB" id="9811471at2"/>
<dbReference type="eggNOG" id="COG0154">
    <property type="taxonomic scope" value="Bacteria"/>
</dbReference>
<accession>A0A0A5FVS2</accession>
<dbReference type="EC" id="3.5.1.4" evidence="2"/>
<protein>
    <submittedName>
        <fullName evidence="2">Amidase</fullName>
        <ecNumber evidence="2">3.5.1.4</ecNumber>
    </submittedName>
</protein>
<evidence type="ECO:0000313" key="2">
    <source>
        <dbReference type="EMBL" id="KGX83113.1"/>
    </source>
</evidence>
<feature type="domain" description="Amidase" evidence="1">
    <location>
        <begin position="33"/>
        <end position="471"/>
    </location>
</feature>
<dbReference type="PANTHER" id="PTHR42678">
    <property type="entry name" value="AMIDASE"/>
    <property type="match status" value="1"/>
</dbReference>
<name>A0A0A5FVS2_9BACI</name>
<gene>
    <name evidence="2" type="ORF">N783_06870</name>
</gene>
<organism evidence="2 3">
    <name type="scientific">Pontibacillus marinus BH030004 = DSM 16465</name>
    <dbReference type="NCBI Taxonomy" id="1385511"/>
    <lineage>
        <taxon>Bacteria</taxon>
        <taxon>Bacillati</taxon>
        <taxon>Bacillota</taxon>
        <taxon>Bacilli</taxon>
        <taxon>Bacillales</taxon>
        <taxon>Bacillaceae</taxon>
        <taxon>Pontibacillus</taxon>
    </lineage>
</organism>
<dbReference type="RefSeq" id="WP_027447484.1">
    <property type="nucleotide sequence ID" value="NZ_AULJ01000066.1"/>
</dbReference>
<evidence type="ECO:0000259" key="1">
    <source>
        <dbReference type="Pfam" id="PF01425"/>
    </source>
</evidence>
<comment type="caution">
    <text evidence="2">The sequence shown here is derived from an EMBL/GenBank/DDBJ whole genome shotgun (WGS) entry which is preliminary data.</text>
</comment>
<keyword evidence="2" id="KW-0378">Hydrolase</keyword>
<reference evidence="2 3" key="1">
    <citation type="submission" date="2013-08" db="EMBL/GenBank/DDBJ databases">
        <authorList>
            <person name="Huang J."/>
            <person name="Wang G."/>
        </authorList>
    </citation>
    <scope>NUCLEOTIDE SEQUENCE [LARGE SCALE GENOMIC DNA]</scope>
    <source>
        <strain evidence="2 3">BH030004</strain>
    </source>
</reference>
<dbReference type="STRING" id="1385511.GCA_000425225_03993"/>
<dbReference type="GO" id="GO:0004040">
    <property type="term" value="F:amidase activity"/>
    <property type="evidence" value="ECO:0007669"/>
    <property type="project" value="UniProtKB-EC"/>
</dbReference>
<dbReference type="InterPro" id="IPR036928">
    <property type="entry name" value="AS_sf"/>
</dbReference>
<dbReference type="EMBL" id="AVPF01000154">
    <property type="protein sequence ID" value="KGX83113.1"/>
    <property type="molecule type" value="Genomic_DNA"/>
</dbReference>
<keyword evidence="3" id="KW-1185">Reference proteome</keyword>
<sequence length="496" mass="54722">MEKEVKFNKYCKEELTINELQEFMEIGYLSSKELVMYYLDRIASYDQDGRCLNSILEVNPDSIFIAESLDHERKVKGIRGPLHGIPVLLKDNIDTADSMHTSAGTLALENNISTKDAFLVERLREAGAVILGKTNMTELANGMASDMWAGYSSRGGQVLNPYGDPNLFVGGSSSGSAVAVAANFTVLSIGTETDASILSPAIQNSVVGIKPTVGLVSRSGIIPFTYSQDTAGPFARTVTDAALLLETLVGYDQRDTATHKSFDRCDIDYSSHLDKKGLEGARIGVFRNASDKFYQSGEYSEDLFLQAIHNLNDQGANIIDNIEIPSFNREWKLGVGLYELKHSLDNYLSQLPPQSPVHSISQLIQFNNKIEKRALKYGQNKLEQREKLQNTLRSPEYLKAKIDDLYFSQEKGIDYTLEKYNLDAILFPSYVGSTICAKAGYPTIAVPAGYMENGRPFGVTFAGTAFSEGTLIKVAYAFEQATKARKAPCVDNFETV</sequence>
<dbReference type="PANTHER" id="PTHR42678:SF34">
    <property type="entry name" value="OS04G0183300 PROTEIN"/>
    <property type="match status" value="1"/>
</dbReference>
<dbReference type="InterPro" id="IPR023631">
    <property type="entry name" value="Amidase_dom"/>
</dbReference>
<proteinExistence type="predicted"/>